<protein>
    <submittedName>
        <fullName evidence="1">Uncharacterized protein</fullName>
    </submittedName>
</protein>
<dbReference type="EMBL" id="VOAH01000005">
    <property type="protein sequence ID" value="TVP40989.1"/>
    <property type="molecule type" value="Genomic_DNA"/>
</dbReference>
<dbReference type="AlphaFoldDB" id="A0A557SWK7"/>
<proteinExistence type="predicted"/>
<dbReference type="RefSeq" id="WP_186434124.1">
    <property type="nucleotide sequence ID" value="NZ_ML675581.1"/>
</dbReference>
<gene>
    <name evidence="1" type="ORF">NARC_50170</name>
</gene>
<comment type="caution">
    <text evidence="1">The sequence shown here is derived from an EMBL/GenBank/DDBJ whole genome shotgun (WGS) entry which is preliminary data.</text>
</comment>
<dbReference type="Proteomes" id="UP000315289">
    <property type="component" value="Unassembled WGS sequence"/>
</dbReference>
<keyword evidence="2" id="KW-1185">Reference proteome</keyword>
<sequence>MIFLVYKRIPKFDPILKEDLNGISSSDCTVMENDNKIIKDDEVKKIE</sequence>
<organism evidence="1 2">
    <name type="scientific">Candidatus Nitrosocosmicus arcticus</name>
    <dbReference type="NCBI Taxonomy" id="2035267"/>
    <lineage>
        <taxon>Archaea</taxon>
        <taxon>Nitrososphaerota</taxon>
        <taxon>Nitrososphaeria</taxon>
        <taxon>Nitrososphaerales</taxon>
        <taxon>Nitrososphaeraceae</taxon>
        <taxon>Candidatus Nitrosocosmicus</taxon>
    </lineage>
</organism>
<accession>A0A557SWK7</accession>
<evidence type="ECO:0000313" key="2">
    <source>
        <dbReference type="Proteomes" id="UP000315289"/>
    </source>
</evidence>
<name>A0A557SWK7_9ARCH</name>
<reference evidence="1 2" key="1">
    <citation type="journal article" date="2019" name="Front. Microbiol.">
        <title>Ammonia Oxidation by the Arctic Terrestrial Thaumarchaeote Candidatus Nitrosocosmicus arcticus Is Stimulated by Increasing Temperatures.</title>
        <authorList>
            <person name="Alves R.J.E."/>
            <person name="Kerou M."/>
            <person name="Zappe A."/>
            <person name="Bittner R."/>
            <person name="Abby S.S."/>
            <person name="Schmidt H.A."/>
            <person name="Pfeifer K."/>
            <person name="Schleper C."/>
        </authorList>
    </citation>
    <scope>NUCLEOTIDE SEQUENCE [LARGE SCALE GENOMIC DNA]</scope>
    <source>
        <strain evidence="1 2">Kfb</strain>
    </source>
</reference>
<evidence type="ECO:0000313" key="1">
    <source>
        <dbReference type="EMBL" id="TVP40989.1"/>
    </source>
</evidence>